<dbReference type="EMBL" id="GEDG01028913">
    <property type="protein sequence ID" value="JAP12878.1"/>
    <property type="molecule type" value="Transcribed_RNA"/>
</dbReference>
<sequence length="105" mass="12135">LVFHNTGNFNIFLLSSQKKNNSSYNLALRLLLLSLCISIIVQLSRNFVVVSVSFQDILSYYLYNILLNFVISIISFSICFDMSFLEQTSIRYSFFSSIIYFSISL</sequence>
<keyword evidence="1" id="KW-0472">Membrane</keyword>
<name>A0A0V0GXQ6_SOLCH</name>
<feature type="transmembrane region" description="Helical" evidence="1">
    <location>
        <begin position="26"/>
        <end position="48"/>
    </location>
</feature>
<reference evidence="2" key="1">
    <citation type="submission" date="2015-12" db="EMBL/GenBank/DDBJ databases">
        <title>Gene expression during late stages of embryo sac development: a critical building block for successful pollen-pistil interactions.</title>
        <authorList>
            <person name="Liu Y."/>
            <person name="Joly V."/>
            <person name="Sabar M."/>
            <person name="Matton D.P."/>
        </authorList>
    </citation>
    <scope>NUCLEOTIDE SEQUENCE</scope>
</reference>
<accession>A0A0V0GXQ6</accession>
<keyword evidence="1" id="KW-0812">Transmembrane</keyword>
<evidence type="ECO:0000313" key="2">
    <source>
        <dbReference type="EMBL" id="JAP12878.1"/>
    </source>
</evidence>
<proteinExistence type="predicted"/>
<protein>
    <submittedName>
        <fullName evidence="2">Putative ovule protein</fullName>
    </submittedName>
</protein>
<dbReference type="AlphaFoldDB" id="A0A0V0GXQ6"/>
<feature type="transmembrane region" description="Helical" evidence="1">
    <location>
        <begin position="60"/>
        <end position="85"/>
    </location>
</feature>
<keyword evidence="1" id="KW-1133">Transmembrane helix</keyword>
<feature type="non-terminal residue" evidence="2">
    <location>
        <position position="1"/>
    </location>
</feature>
<organism evidence="2">
    <name type="scientific">Solanum chacoense</name>
    <name type="common">Chaco potato</name>
    <dbReference type="NCBI Taxonomy" id="4108"/>
    <lineage>
        <taxon>Eukaryota</taxon>
        <taxon>Viridiplantae</taxon>
        <taxon>Streptophyta</taxon>
        <taxon>Embryophyta</taxon>
        <taxon>Tracheophyta</taxon>
        <taxon>Spermatophyta</taxon>
        <taxon>Magnoliopsida</taxon>
        <taxon>eudicotyledons</taxon>
        <taxon>Gunneridae</taxon>
        <taxon>Pentapetalae</taxon>
        <taxon>asterids</taxon>
        <taxon>lamiids</taxon>
        <taxon>Solanales</taxon>
        <taxon>Solanaceae</taxon>
        <taxon>Solanoideae</taxon>
        <taxon>Solaneae</taxon>
        <taxon>Solanum</taxon>
    </lineage>
</organism>
<evidence type="ECO:0000256" key="1">
    <source>
        <dbReference type="SAM" id="Phobius"/>
    </source>
</evidence>